<comment type="similarity">
    <text evidence="2">Belongs to the major facilitator superfamily. Folate-biopterin transporter (TC 2.A.71) family.</text>
</comment>
<dbReference type="Proteomes" id="UP001209570">
    <property type="component" value="Unassembled WGS sequence"/>
</dbReference>
<evidence type="ECO:0000313" key="8">
    <source>
        <dbReference type="EMBL" id="KAJ0396590.1"/>
    </source>
</evidence>
<comment type="caution">
    <text evidence="8">The sequence shown here is derived from an EMBL/GenBank/DDBJ whole genome shotgun (WGS) entry which is preliminary data.</text>
</comment>
<dbReference type="GO" id="GO:0016020">
    <property type="term" value="C:membrane"/>
    <property type="evidence" value="ECO:0007669"/>
    <property type="project" value="UniProtKB-SubCell"/>
</dbReference>
<keyword evidence="6 7" id="KW-0472">Membrane</keyword>
<keyword evidence="4 7" id="KW-0812">Transmembrane</keyword>
<dbReference type="InterPro" id="IPR039309">
    <property type="entry name" value="BT1"/>
</dbReference>
<feature type="transmembrane region" description="Helical" evidence="7">
    <location>
        <begin position="376"/>
        <end position="396"/>
    </location>
</feature>
<evidence type="ECO:0000256" key="2">
    <source>
        <dbReference type="ARBA" id="ARBA00007015"/>
    </source>
</evidence>
<protein>
    <recommendedName>
        <fullName evidence="10">Transmembrane protein</fullName>
    </recommendedName>
</protein>
<evidence type="ECO:0000256" key="3">
    <source>
        <dbReference type="ARBA" id="ARBA00022448"/>
    </source>
</evidence>
<feature type="transmembrane region" description="Helical" evidence="7">
    <location>
        <begin position="408"/>
        <end position="430"/>
    </location>
</feature>
<gene>
    <name evidence="8" type="ORF">P43SY_003331</name>
</gene>
<feature type="transmembrane region" description="Helical" evidence="7">
    <location>
        <begin position="293"/>
        <end position="316"/>
    </location>
</feature>
<evidence type="ECO:0000256" key="4">
    <source>
        <dbReference type="ARBA" id="ARBA00022692"/>
    </source>
</evidence>
<feature type="transmembrane region" description="Helical" evidence="7">
    <location>
        <begin position="159"/>
        <end position="178"/>
    </location>
</feature>
<evidence type="ECO:0000256" key="6">
    <source>
        <dbReference type="ARBA" id="ARBA00023136"/>
    </source>
</evidence>
<sequence>MERETYQGLERVDRVSFAQSVASAQRGAAEYEDENVAFQSIESPTTTMSLQGTTLPKGSEDLSKARDDAHDCDANKLRGGDVPDLFSRQYVGLLVQYAAIGLIYGALPRTVYPFLNNYLRLNGYQTLSARVLLALPWSIKVFIGIVSDCFPICGSRRRAYMVLGWLMCCAMLFVLVSTHQGPPFYMDRTLRGKDLSRYSHQELEGRINWHAPARGATYVVLMMLASCGYMVADVASDGLVVEFAQREPEHSRGHIQSTIYLVRSLAMIVAALLVGIGLNGHDYGGSFAWSLTMAQLLLICALLSLVAIPAAVWAIAEPPVDGAGVSLRAYLLQLWRLLQNGAMLQIMAYRFFSGIFEGFTITAGDPIQRYWARVRPLNESLFSVLGLCVFSAALYATKRFGLHWNWRVVIATTLGSVLVIDATVTLLTVWDVVRNEWFWLGAPILEELPAAMSFLVSTFVVVEMAEVGNEAAVYGLLTTLSNLATPFASCLSKQVNARFDVSVDDIVRDTTHVRWQVTYTLLIAYVMKLLSLAWLGLLPRQKRETQLLKRHARSHRVGGLVALVIGGFALVWSITTNLLSIFPSTACLVIAGGRGC</sequence>
<name>A0AAD5LX73_PYTIN</name>
<comment type="subcellular location">
    <subcellularLocation>
        <location evidence="1">Membrane</location>
        <topology evidence="1">Multi-pass membrane protein</topology>
    </subcellularLocation>
</comment>
<evidence type="ECO:0000313" key="9">
    <source>
        <dbReference type="Proteomes" id="UP001209570"/>
    </source>
</evidence>
<feature type="transmembrane region" description="Helical" evidence="7">
    <location>
        <begin position="557"/>
        <end position="575"/>
    </location>
</feature>
<feature type="transmembrane region" description="Helical" evidence="7">
    <location>
        <begin position="218"/>
        <end position="240"/>
    </location>
</feature>
<dbReference type="SUPFAM" id="SSF103473">
    <property type="entry name" value="MFS general substrate transporter"/>
    <property type="match status" value="1"/>
</dbReference>
<dbReference type="EMBL" id="JAKCXM010000289">
    <property type="protein sequence ID" value="KAJ0396590.1"/>
    <property type="molecule type" value="Genomic_DNA"/>
</dbReference>
<feature type="transmembrane region" description="Helical" evidence="7">
    <location>
        <begin position="260"/>
        <end position="281"/>
    </location>
</feature>
<dbReference type="Gene3D" id="1.20.1250.20">
    <property type="entry name" value="MFS general substrate transporter like domains"/>
    <property type="match status" value="1"/>
</dbReference>
<proteinExistence type="inferred from homology"/>
<evidence type="ECO:0000256" key="7">
    <source>
        <dbReference type="SAM" id="Phobius"/>
    </source>
</evidence>
<dbReference type="AlphaFoldDB" id="A0AAD5LX73"/>
<keyword evidence="5 7" id="KW-1133">Transmembrane helix</keyword>
<keyword evidence="3" id="KW-0813">Transport</keyword>
<reference evidence="8" key="1">
    <citation type="submission" date="2021-12" db="EMBL/GenBank/DDBJ databases">
        <title>Prjna785345.</title>
        <authorList>
            <person name="Rujirawat T."/>
            <person name="Krajaejun T."/>
        </authorList>
    </citation>
    <scope>NUCLEOTIDE SEQUENCE</scope>
    <source>
        <strain evidence="8">Pi057C3</strain>
    </source>
</reference>
<feature type="transmembrane region" description="Helical" evidence="7">
    <location>
        <begin position="517"/>
        <end position="537"/>
    </location>
</feature>
<dbReference type="Pfam" id="PF03092">
    <property type="entry name" value="BT1"/>
    <property type="match status" value="2"/>
</dbReference>
<accession>A0AAD5LX73</accession>
<evidence type="ECO:0008006" key="10">
    <source>
        <dbReference type="Google" id="ProtNLM"/>
    </source>
</evidence>
<evidence type="ECO:0000256" key="5">
    <source>
        <dbReference type="ARBA" id="ARBA00022989"/>
    </source>
</evidence>
<dbReference type="PANTHER" id="PTHR31585">
    <property type="entry name" value="FOLATE-BIOPTERIN TRANSPORTER 1, CHLOROPLASTIC"/>
    <property type="match status" value="1"/>
</dbReference>
<evidence type="ECO:0000256" key="1">
    <source>
        <dbReference type="ARBA" id="ARBA00004141"/>
    </source>
</evidence>
<keyword evidence="9" id="KW-1185">Reference proteome</keyword>
<dbReference type="PANTHER" id="PTHR31585:SF5">
    <property type="entry name" value="RNA-BINDING S4 DOMAIN-CONTAINING PROTEIN"/>
    <property type="match status" value="1"/>
</dbReference>
<feature type="transmembrane region" description="Helical" evidence="7">
    <location>
        <begin position="90"/>
        <end position="107"/>
    </location>
</feature>
<feature type="transmembrane region" description="Helical" evidence="7">
    <location>
        <begin position="127"/>
        <end position="147"/>
    </location>
</feature>
<dbReference type="InterPro" id="IPR036259">
    <property type="entry name" value="MFS_trans_sf"/>
</dbReference>
<organism evidence="8 9">
    <name type="scientific">Pythium insidiosum</name>
    <name type="common">Pythiosis disease agent</name>
    <dbReference type="NCBI Taxonomy" id="114742"/>
    <lineage>
        <taxon>Eukaryota</taxon>
        <taxon>Sar</taxon>
        <taxon>Stramenopiles</taxon>
        <taxon>Oomycota</taxon>
        <taxon>Peronosporomycetes</taxon>
        <taxon>Pythiales</taxon>
        <taxon>Pythiaceae</taxon>
        <taxon>Pythium</taxon>
    </lineage>
</organism>